<sequence length="279" mass="31713">MDKVINGDTGDLTEPLHHANSKDKSKCINNGANSNINSTNLSDSGFSEGTEDNKGLTVGNGKVANGKLTPNGGQQSRLHETIQMERIRLKSRGNHFFSDGKRRVDYVLVHMKTNQIKTNDESIAAKSRNVFESNLREEGLELEYADDIGGYGYVFAKIYTPWHVMTRYAEVMKLKMPMKTIQTSWKMLFDEDEDHAMRFTAAYSRDKDYLFDIPPQKEQFFSTAQRAQVVEFILKRKSFSPNLNDANEFGISKLLNDNIYIAAYPLHEGYNTACSKLHF</sequence>
<keyword evidence="4" id="KW-1185">Reference proteome</keyword>
<dbReference type="GO" id="GO:0005254">
    <property type="term" value="F:chloride channel activity"/>
    <property type="evidence" value="ECO:0007669"/>
    <property type="project" value="TreeGrafter"/>
</dbReference>
<dbReference type="EMBL" id="OC923634">
    <property type="protein sequence ID" value="CAD7654983.1"/>
    <property type="molecule type" value="Genomic_DNA"/>
</dbReference>
<dbReference type="EMBL" id="CAJPVJ010008809">
    <property type="protein sequence ID" value="CAG2172170.1"/>
    <property type="molecule type" value="Genomic_DNA"/>
</dbReference>
<gene>
    <name evidence="3" type="ORF">ONB1V03_LOCUS11628</name>
</gene>
<evidence type="ECO:0000313" key="3">
    <source>
        <dbReference type="EMBL" id="CAD7654983.1"/>
    </source>
</evidence>
<dbReference type="GO" id="GO:0046983">
    <property type="term" value="F:protein dimerization activity"/>
    <property type="evidence" value="ECO:0007669"/>
    <property type="project" value="InterPro"/>
</dbReference>
<dbReference type="PANTHER" id="PTHR12308:SF83">
    <property type="entry name" value="ANOCTAMIN"/>
    <property type="match status" value="1"/>
</dbReference>
<feature type="region of interest" description="Disordered" evidence="1">
    <location>
        <begin position="1"/>
        <end position="74"/>
    </location>
</feature>
<dbReference type="OrthoDB" id="296386at2759"/>
<reference evidence="3" key="1">
    <citation type="submission" date="2020-11" db="EMBL/GenBank/DDBJ databases">
        <authorList>
            <person name="Tran Van P."/>
        </authorList>
    </citation>
    <scope>NUCLEOTIDE SEQUENCE</scope>
</reference>
<protein>
    <recommendedName>
        <fullName evidence="2">Anoctamin dimerisation domain-containing protein</fullName>
    </recommendedName>
</protein>
<dbReference type="GO" id="GO:0005886">
    <property type="term" value="C:plasma membrane"/>
    <property type="evidence" value="ECO:0007669"/>
    <property type="project" value="TreeGrafter"/>
</dbReference>
<dbReference type="InterPro" id="IPR007632">
    <property type="entry name" value="Anoctamin"/>
</dbReference>
<dbReference type="PANTHER" id="PTHR12308">
    <property type="entry name" value="ANOCTAMIN"/>
    <property type="match status" value="1"/>
</dbReference>
<dbReference type="Pfam" id="PF16178">
    <property type="entry name" value="Anoct_dimer"/>
    <property type="match status" value="1"/>
</dbReference>
<proteinExistence type="predicted"/>
<evidence type="ECO:0000313" key="4">
    <source>
        <dbReference type="Proteomes" id="UP000728032"/>
    </source>
</evidence>
<name>A0A7R9QQS3_9ACAR</name>
<evidence type="ECO:0000259" key="2">
    <source>
        <dbReference type="Pfam" id="PF16178"/>
    </source>
</evidence>
<feature type="compositionally biased region" description="Low complexity" evidence="1">
    <location>
        <begin position="28"/>
        <end position="40"/>
    </location>
</feature>
<accession>A0A7R9QQS3</accession>
<feature type="domain" description="Anoctamin dimerisation" evidence="2">
    <location>
        <begin position="96"/>
        <end position="270"/>
    </location>
</feature>
<feature type="compositionally biased region" description="Basic and acidic residues" evidence="1">
    <location>
        <begin position="14"/>
        <end position="26"/>
    </location>
</feature>
<dbReference type="AlphaFoldDB" id="A0A7R9QQS3"/>
<organism evidence="3">
    <name type="scientific">Oppiella nova</name>
    <dbReference type="NCBI Taxonomy" id="334625"/>
    <lineage>
        <taxon>Eukaryota</taxon>
        <taxon>Metazoa</taxon>
        <taxon>Ecdysozoa</taxon>
        <taxon>Arthropoda</taxon>
        <taxon>Chelicerata</taxon>
        <taxon>Arachnida</taxon>
        <taxon>Acari</taxon>
        <taxon>Acariformes</taxon>
        <taxon>Sarcoptiformes</taxon>
        <taxon>Oribatida</taxon>
        <taxon>Brachypylina</taxon>
        <taxon>Oppioidea</taxon>
        <taxon>Oppiidae</taxon>
        <taxon>Oppiella</taxon>
    </lineage>
</organism>
<evidence type="ECO:0000256" key="1">
    <source>
        <dbReference type="SAM" id="MobiDB-lite"/>
    </source>
</evidence>
<dbReference type="InterPro" id="IPR032394">
    <property type="entry name" value="Anoct_dimer"/>
</dbReference>
<dbReference type="Proteomes" id="UP000728032">
    <property type="component" value="Unassembled WGS sequence"/>
</dbReference>